<dbReference type="EMBL" id="JAEMNV010000003">
    <property type="protein sequence ID" value="MBJ8339543.1"/>
    <property type="molecule type" value="Genomic_DNA"/>
</dbReference>
<dbReference type="PANTHER" id="PTHR47791">
    <property type="entry name" value="MEIOTICALLY UP-REGULATED GENE 191 PROTEIN"/>
    <property type="match status" value="1"/>
</dbReference>
<dbReference type="Gene3D" id="1.50.10.20">
    <property type="match status" value="1"/>
</dbReference>
<keyword evidence="2" id="KW-1185">Reference proteome</keyword>
<proteinExistence type="predicted"/>
<reference evidence="1" key="1">
    <citation type="submission" date="2020-12" db="EMBL/GenBank/DDBJ databases">
        <title>Antrihabitans popcorni sp. nov. and Antrihabitans auranticaus sp. nov., isolated from a larva cave.</title>
        <authorList>
            <person name="Lee S.D."/>
            <person name="Kim I.S."/>
        </authorList>
    </citation>
    <scope>NUCLEOTIDE SEQUENCE</scope>
    <source>
        <strain evidence="1">YC3-6</strain>
    </source>
</reference>
<dbReference type="PANTHER" id="PTHR47791:SF3">
    <property type="entry name" value="MEIOTICALLY UP-REGULATED GENE 191 PROTEIN"/>
    <property type="match status" value="1"/>
</dbReference>
<organism evidence="1 2">
    <name type="scientific">Antrihabitans stalagmiti</name>
    <dbReference type="NCBI Taxonomy" id="2799499"/>
    <lineage>
        <taxon>Bacteria</taxon>
        <taxon>Bacillati</taxon>
        <taxon>Actinomycetota</taxon>
        <taxon>Actinomycetes</taxon>
        <taxon>Mycobacteriales</taxon>
        <taxon>Nocardiaceae</taxon>
        <taxon>Antrihabitans</taxon>
    </lineage>
</organism>
<dbReference type="InterPro" id="IPR053169">
    <property type="entry name" value="MUG_Protein"/>
</dbReference>
<dbReference type="PIRSF" id="PIRSF021505">
    <property type="entry name" value="O_gly_hdrol"/>
    <property type="match status" value="1"/>
</dbReference>
<dbReference type="AlphaFoldDB" id="A0A934U473"/>
<dbReference type="InterPro" id="IPR014512">
    <property type="entry name" value="O_gly_hydro"/>
</dbReference>
<name>A0A934U473_9NOCA</name>
<dbReference type="InterPro" id="IPR005198">
    <property type="entry name" value="Glyco_hydro_76"/>
</dbReference>
<dbReference type="Pfam" id="PF03663">
    <property type="entry name" value="Glyco_hydro_76"/>
    <property type="match status" value="1"/>
</dbReference>
<dbReference type="InterPro" id="IPR008928">
    <property type="entry name" value="6-hairpin_glycosidase_sf"/>
</dbReference>
<dbReference type="RefSeq" id="WP_199704282.1">
    <property type="nucleotide sequence ID" value="NZ_JAEMNV010000003.1"/>
</dbReference>
<comment type="caution">
    <text evidence="1">The sequence shown here is derived from an EMBL/GenBank/DDBJ whole genome shotgun (WGS) entry which is preliminary data.</text>
</comment>
<sequence>MNAQLWGDRADAAEAAVVARHLRRVWALPFTKLGVVAYPAVPKERIAWLPWHYWWQAHLIDCAIDAAERDVTPRRLKRVEKLFRSHRLRNTTGWTNTFYDDMAWLGLALERAERNLLIDHRSPIATLEAELYDSWAPEQGGGIPWCKGSDFYNAPANGPAGIMLARTGKIWRAQEMADWIDTTLRDPESGLIFDGIRPARTEHKMERTFYTYCQGVTLGLETELAVQVGDPRHSARVHALVDAVERGMTTNGVIFGVGGGDGGLFSGILARYLAFVATTLPGVTPLDRAARAKAAAIVTTSATAAWDNKHDHEGLPVFGPDWSVPAQVPGVGDAIARFTDGAVGSSSIPERDFSVQLSGWMVLEAAARAERKNSPI</sequence>
<protein>
    <submittedName>
        <fullName evidence="1">Fructose-bisphosphate aldolase</fullName>
    </submittedName>
</protein>
<evidence type="ECO:0000313" key="1">
    <source>
        <dbReference type="EMBL" id="MBJ8339543.1"/>
    </source>
</evidence>
<dbReference type="SUPFAM" id="SSF48208">
    <property type="entry name" value="Six-hairpin glycosidases"/>
    <property type="match status" value="1"/>
</dbReference>
<accession>A0A934U473</accession>
<dbReference type="Proteomes" id="UP000655868">
    <property type="component" value="Unassembled WGS sequence"/>
</dbReference>
<dbReference type="GO" id="GO:0005975">
    <property type="term" value="P:carbohydrate metabolic process"/>
    <property type="evidence" value="ECO:0007669"/>
    <property type="project" value="InterPro"/>
</dbReference>
<evidence type="ECO:0000313" key="2">
    <source>
        <dbReference type="Proteomes" id="UP000655868"/>
    </source>
</evidence>
<gene>
    <name evidence="1" type="ORF">JGU71_11665</name>
</gene>